<dbReference type="Pfam" id="PF10503">
    <property type="entry name" value="Esterase_PHB"/>
    <property type="match status" value="1"/>
</dbReference>
<keyword evidence="7 9" id="KW-0119">Carbohydrate metabolism</keyword>
<dbReference type="InterPro" id="IPR029058">
    <property type="entry name" value="AB_hydrolase_fold"/>
</dbReference>
<name>A0A6A6TED7_9PLEO</name>
<evidence type="ECO:0000256" key="2">
    <source>
        <dbReference type="ARBA" id="ARBA00022487"/>
    </source>
</evidence>
<keyword evidence="3 9" id="KW-0964">Secreted</keyword>
<evidence type="ECO:0000256" key="5">
    <source>
        <dbReference type="ARBA" id="ARBA00022801"/>
    </source>
</evidence>
<dbReference type="GO" id="GO:0005576">
    <property type="term" value="C:extracellular region"/>
    <property type="evidence" value="ECO:0007669"/>
    <property type="project" value="UniProtKB-SubCell"/>
</dbReference>
<evidence type="ECO:0000313" key="11">
    <source>
        <dbReference type="Proteomes" id="UP000799324"/>
    </source>
</evidence>
<reference evidence="10" key="1">
    <citation type="journal article" date="2020" name="Stud. Mycol.">
        <title>101 Dothideomycetes genomes: a test case for predicting lifestyles and emergence of pathogens.</title>
        <authorList>
            <person name="Haridas S."/>
            <person name="Albert R."/>
            <person name="Binder M."/>
            <person name="Bloem J."/>
            <person name="Labutti K."/>
            <person name="Salamov A."/>
            <person name="Andreopoulos B."/>
            <person name="Baker S."/>
            <person name="Barry K."/>
            <person name="Bills G."/>
            <person name="Bluhm B."/>
            <person name="Cannon C."/>
            <person name="Castanera R."/>
            <person name="Culley D."/>
            <person name="Daum C."/>
            <person name="Ezra D."/>
            <person name="Gonzalez J."/>
            <person name="Henrissat B."/>
            <person name="Kuo A."/>
            <person name="Liang C."/>
            <person name="Lipzen A."/>
            <person name="Lutzoni F."/>
            <person name="Magnuson J."/>
            <person name="Mondo S."/>
            <person name="Nolan M."/>
            <person name="Ohm R."/>
            <person name="Pangilinan J."/>
            <person name="Park H.-J."/>
            <person name="Ramirez L."/>
            <person name="Alfaro M."/>
            <person name="Sun H."/>
            <person name="Tritt A."/>
            <person name="Yoshinaga Y."/>
            <person name="Zwiers L.-H."/>
            <person name="Turgeon B."/>
            <person name="Goodwin S."/>
            <person name="Spatafora J."/>
            <person name="Crous P."/>
            <person name="Grigoriev I."/>
        </authorList>
    </citation>
    <scope>NUCLEOTIDE SEQUENCE</scope>
    <source>
        <strain evidence="10">CBS 122681</strain>
    </source>
</reference>
<dbReference type="GO" id="GO:0045493">
    <property type="term" value="P:xylan catabolic process"/>
    <property type="evidence" value="ECO:0007669"/>
    <property type="project" value="UniProtKB-UniRule"/>
</dbReference>
<keyword evidence="6" id="KW-0325">Glycoprotein</keyword>
<proteinExistence type="inferred from homology"/>
<keyword evidence="2 9" id="KW-0719">Serine esterase</keyword>
<sequence length="300" mass="32542">MRLLSCLTTCIAAVTAVTIGKRAPTPGTLSHVTSFGNAPTNAGFYIYVPKNIASSPGIVTAIHFCTGSAEGYYNYSPYKDLSETYGFIVIYPNSPHQGSCWDVSSKETLSHGGGGDSNTIANMVKWTINKYKVDTNKVFVTGTSSGAMMTNVLAATYPNLFRAAIAYSGVPAGCFSSSTSSIDAWNSSCADGHVISTPARWSQIALAMYPGYKGARPRMQIYHGEIDKTLSVQNYQESMKQWAGVLGYDYTKLEKSTTDDPERGWTRTHFGGNLEGIWAKGVGHSVICRGDDDMRWFGFK</sequence>
<dbReference type="GO" id="GO:0052689">
    <property type="term" value="F:carboxylic ester hydrolase activity"/>
    <property type="evidence" value="ECO:0007669"/>
    <property type="project" value="UniProtKB-KW"/>
</dbReference>
<evidence type="ECO:0000256" key="3">
    <source>
        <dbReference type="ARBA" id="ARBA00022525"/>
    </source>
</evidence>
<dbReference type="EMBL" id="MU004315">
    <property type="protein sequence ID" value="KAF2658365.1"/>
    <property type="molecule type" value="Genomic_DNA"/>
</dbReference>
<evidence type="ECO:0000313" key="10">
    <source>
        <dbReference type="EMBL" id="KAF2658365.1"/>
    </source>
</evidence>
<comment type="function">
    <text evidence="9">Esterase involved in the hydrolysis of xylan, a major structural heterogeneous polysaccharide found in plant biomass representing the second most abundant polysaccharide in the biosphere, after cellulose.</text>
</comment>
<comment type="similarity">
    <text evidence="9">Belongs to the carbohydrate esterase 1 (CE1) family.</text>
</comment>
<feature type="chain" id="PRO_5029038776" description="Carboxylic ester hydrolase" evidence="9">
    <location>
        <begin position="17"/>
        <end position="300"/>
    </location>
</feature>
<keyword evidence="5 9" id="KW-0378">Hydrolase</keyword>
<dbReference type="InterPro" id="IPR010126">
    <property type="entry name" value="Esterase_phb"/>
</dbReference>
<dbReference type="NCBIfam" id="TIGR01840">
    <property type="entry name" value="esterase_phb"/>
    <property type="match status" value="1"/>
</dbReference>
<dbReference type="PANTHER" id="PTHR43037:SF3">
    <property type="entry name" value="FERULOYL ESTERASE B"/>
    <property type="match status" value="1"/>
</dbReference>
<evidence type="ECO:0000256" key="6">
    <source>
        <dbReference type="ARBA" id="ARBA00023180"/>
    </source>
</evidence>
<keyword evidence="8 9" id="KW-0624">Polysaccharide degradation</keyword>
<protein>
    <recommendedName>
        <fullName evidence="9">Carboxylic ester hydrolase</fullName>
        <ecNumber evidence="9">3.1.1.-</ecNumber>
    </recommendedName>
</protein>
<dbReference type="EC" id="3.1.1.-" evidence="9"/>
<comment type="subcellular location">
    <subcellularLocation>
        <location evidence="1 9">Secreted</location>
    </subcellularLocation>
</comment>
<evidence type="ECO:0000256" key="4">
    <source>
        <dbReference type="ARBA" id="ARBA00022729"/>
    </source>
</evidence>
<dbReference type="AlphaFoldDB" id="A0A6A6TED7"/>
<dbReference type="SUPFAM" id="SSF53474">
    <property type="entry name" value="alpha/beta-Hydrolases"/>
    <property type="match status" value="2"/>
</dbReference>
<evidence type="ECO:0000256" key="1">
    <source>
        <dbReference type="ARBA" id="ARBA00004613"/>
    </source>
</evidence>
<dbReference type="InterPro" id="IPR050955">
    <property type="entry name" value="Plant_Biomass_Hydrol_Est"/>
</dbReference>
<dbReference type="PANTHER" id="PTHR43037">
    <property type="entry name" value="UNNAMED PRODUCT-RELATED"/>
    <property type="match status" value="1"/>
</dbReference>
<dbReference type="Proteomes" id="UP000799324">
    <property type="component" value="Unassembled WGS sequence"/>
</dbReference>
<gene>
    <name evidence="10" type="ORF">K491DRAFT_676411</name>
</gene>
<keyword evidence="11" id="KW-1185">Reference proteome</keyword>
<feature type="signal peptide" evidence="9">
    <location>
        <begin position="1"/>
        <end position="16"/>
    </location>
</feature>
<accession>A0A6A6TED7</accession>
<dbReference type="OrthoDB" id="2425929at2759"/>
<dbReference type="Gene3D" id="3.40.50.1820">
    <property type="entry name" value="alpha/beta hydrolase"/>
    <property type="match status" value="1"/>
</dbReference>
<evidence type="ECO:0000256" key="8">
    <source>
        <dbReference type="ARBA" id="ARBA00023326"/>
    </source>
</evidence>
<keyword evidence="4 9" id="KW-0732">Signal</keyword>
<evidence type="ECO:0000256" key="9">
    <source>
        <dbReference type="RuleBase" id="RU367147"/>
    </source>
</evidence>
<organism evidence="10 11">
    <name type="scientific">Lophiostoma macrostomum CBS 122681</name>
    <dbReference type="NCBI Taxonomy" id="1314788"/>
    <lineage>
        <taxon>Eukaryota</taxon>
        <taxon>Fungi</taxon>
        <taxon>Dikarya</taxon>
        <taxon>Ascomycota</taxon>
        <taxon>Pezizomycotina</taxon>
        <taxon>Dothideomycetes</taxon>
        <taxon>Pleosporomycetidae</taxon>
        <taxon>Pleosporales</taxon>
        <taxon>Lophiostomataceae</taxon>
        <taxon>Lophiostoma</taxon>
    </lineage>
</organism>
<evidence type="ECO:0000256" key="7">
    <source>
        <dbReference type="ARBA" id="ARBA00023277"/>
    </source>
</evidence>